<dbReference type="EMBL" id="NKYI01000011">
    <property type="protein sequence ID" value="PIK90716.1"/>
    <property type="molecule type" value="Genomic_DNA"/>
</dbReference>
<name>A0A1Y6GJU9_RAOOR</name>
<dbReference type="eggNOG" id="COG1434">
    <property type="taxonomic scope" value="Bacteria"/>
</dbReference>
<dbReference type="GeneID" id="93755042"/>
<feature type="transmembrane region" description="Helical" evidence="10">
    <location>
        <begin position="41"/>
        <end position="59"/>
    </location>
</feature>
<proteinExistence type="predicted"/>
<keyword evidence="4 10" id="KW-0812">Transmembrane</keyword>
<evidence type="ECO:0000256" key="5">
    <source>
        <dbReference type="ARBA" id="ARBA00022989"/>
    </source>
</evidence>
<keyword evidence="7" id="KW-0961">Cell wall biogenesis/degradation</keyword>
<evidence type="ECO:0000256" key="8">
    <source>
        <dbReference type="ARBA" id="ARBA00053487"/>
    </source>
</evidence>
<dbReference type="CDD" id="cd06259">
    <property type="entry name" value="YdcF-like"/>
    <property type="match status" value="1"/>
</dbReference>
<dbReference type="EMBL" id="CP145163">
    <property type="protein sequence ID" value="WWC10201.1"/>
    <property type="molecule type" value="Genomic_DNA"/>
</dbReference>
<evidence type="ECO:0000256" key="1">
    <source>
        <dbReference type="ARBA" id="ARBA00004429"/>
    </source>
</evidence>
<evidence type="ECO:0000256" key="4">
    <source>
        <dbReference type="ARBA" id="ARBA00022692"/>
    </source>
</evidence>
<evidence type="ECO:0000313" key="13">
    <source>
        <dbReference type="EMBL" id="UXE36624.1"/>
    </source>
</evidence>
<reference evidence="13" key="2">
    <citation type="submission" date="2022-09" db="EMBL/GenBank/DDBJ databases">
        <title>Multidrug resistance Raoultella ornithinolytica Strain MQB_Silv_108.</title>
        <authorList>
            <person name="Quintela-Baluja M."/>
        </authorList>
    </citation>
    <scope>NUCLEOTIDE SEQUENCE</scope>
    <source>
        <strain evidence="13">MQB_Silv_108</strain>
    </source>
</reference>
<dbReference type="GO" id="GO:0005886">
    <property type="term" value="C:plasma membrane"/>
    <property type="evidence" value="ECO:0007669"/>
    <property type="project" value="UniProtKB-SubCell"/>
</dbReference>
<protein>
    <recommendedName>
        <fullName evidence="9">Envelope biogenesis factor ElyC</fullName>
    </recommendedName>
</protein>
<evidence type="ECO:0000313" key="14">
    <source>
        <dbReference type="EMBL" id="WWC10201.1"/>
    </source>
</evidence>
<evidence type="ECO:0000256" key="7">
    <source>
        <dbReference type="ARBA" id="ARBA00023316"/>
    </source>
</evidence>
<dbReference type="Proteomes" id="UP001064206">
    <property type="component" value="Chromosome"/>
</dbReference>
<dbReference type="AlphaFoldDB" id="A0A1Y6GJU9"/>
<evidence type="ECO:0000256" key="10">
    <source>
        <dbReference type="SAM" id="Phobius"/>
    </source>
</evidence>
<gene>
    <name evidence="13" type="primary">elyC</name>
    <name evidence="12" type="ORF">CFY86_08185</name>
    <name evidence="14" type="ORF">LM286_17795</name>
    <name evidence="13" type="ORF">N2J37_19020</name>
</gene>
<evidence type="ECO:0000313" key="12">
    <source>
        <dbReference type="EMBL" id="PIK90716.1"/>
    </source>
</evidence>
<keyword evidence="6 10" id="KW-0472">Membrane</keyword>
<keyword evidence="2" id="KW-1003">Cell membrane</keyword>
<evidence type="ECO:0000259" key="11">
    <source>
        <dbReference type="Pfam" id="PF02698"/>
    </source>
</evidence>
<evidence type="ECO:0000256" key="2">
    <source>
        <dbReference type="ARBA" id="ARBA00022475"/>
    </source>
</evidence>
<evidence type="ECO:0000256" key="9">
    <source>
        <dbReference type="ARBA" id="ARBA00070389"/>
    </source>
</evidence>
<dbReference type="GO" id="GO:0000270">
    <property type="term" value="P:peptidoglycan metabolic process"/>
    <property type="evidence" value="ECO:0007669"/>
    <property type="project" value="TreeGrafter"/>
</dbReference>
<sequence length="259" mass="28428">MLFTLKKYLGGMMLPLPLLLLLMAVGIALLWFSRFQRTGKLCVSLGWLLLLLLSLQPVADSLLKPIEDKYPTWRDAGRVQYVVVLGGGYTWNPDWAPSSNLINNSLPRLTEGIRLWYENPGAKLIFTGAAAKTNPVSTAEAGARVAESLGIPRSEIIVLDKPKDTEEEAEAVKQAIGDAPFLLVTSASHLPRAMIFFQHVGLNPLPAPANQLAIASPLNPWEQAIPSPVWLMHSDRVGYETLGRIWQWLKGASGEPGEN</sequence>
<evidence type="ECO:0000313" key="15">
    <source>
        <dbReference type="Proteomes" id="UP000229713"/>
    </source>
</evidence>
<dbReference type="Pfam" id="PF02698">
    <property type="entry name" value="DUF218"/>
    <property type="match status" value="1"/>
</dbReference>
<dbReference type="PaxDb" id="1286170-RORB6_10395"/>
<dbReference type="STRING" id="54291.TE10_10465"/>
<comment type="subcellular location">
    <subcellularLocation>
        <location evidence="1">Cell inner membrane</location>
        <topology evidence="1">Multi-pass membrane protein</topology>
    </subcellularLocation>
</comment>
<dbReference type="FunFam" id="3.40.50.620:FF:000164">
    <property type="entry name" value="Envelope biogenesis factor ElyC"/>
    <property type="match status" value="1"/>
</dbReference>
<dbReference type="InterPro" id="IPR003848">
    <property type="entry name" value="DUF218"/>
</dbReference>
<keyword evidence="16" id="KW-1185">Reference proteome</keyword>
<keyword evidence="3" id="KW-0997">Cell inner membrane</keyword>
<dbReference type="PANTHER" id="PTHR30336">
    <property type="entry name" value="INNER MEMBRANE PROTEIN, PROBABLE PERMEASE"/>
    <property type="match status" value="1"/>
</dbReference>
<dbReference type="Proteomes" id="UP000229713">
    <property type="component" value="Unassembled WGS sequence"/>
</dbReference>
<evidence type="ECO:0000256" key="3">
    <source>
        <dbReference type="ARBA" id="ARBA00022519"/>
    </source>
</evidence>
<dbReference type="GO" id="GO:0071555">
    <property type="term" value="P:cell wall organization"/>
    <property type="evidence" value="ECO:0007669"/>
    <property type="project" value="UniProtKB-KW"/>
</dbReference>
<accession>A0A1Y6GJU9</accession>
<dbReference type="PANTHER" id="PTHR30336:SF4">
    <property type="entry name" value="ENVELOPE BIOGENESIS FACTOR ELYC"/>
    <property type="match status" value="1"/>
</dbReference>
<reference evidence="12 15" key="1">
    <citation type="submission" date="2017-07" db="EMBL/GenBank/DDBJ databases">
        <title>Raoultella ornithinolytica strain HH3 draft genome.</title>
        <authorList>
            <person name="Duceppe M.-O."/>
            <person name="Huang H."/>
            <person name="Phipps-Todd B."/>
        </authorList>
    </citation>
    <scope>NUCLEOTIDE SEQUENCE [LARGE SCALE GENOMIC DNA]</scope>
    <source>
        <strain evidence="12 15">HH3</strain>
    </source>
</reference>
<keyword evidence="5 10" id="KW-1133">Transmembrane helix</keyword>
<feature type="transmembrane region" description="Helical" evidence="10">
    <location>
        <begin position="12"/>
        <end position="32"/>
    </location>
</feature>
<feature type="domain" description="DUF218" evidence="11">
    <location>
        <begin position="80"/>
        <end position="243"/>
    </location>
</feature>
<evidence type="ECO:0000256" key="6">
    <source>
        <dbReference type="ARBA" id="ARBA00023136"/>
    </source>
</evidence>
<comment type="function">
    <text evidence="8">Plays a critical role in the metabolism of the essential lipid carrier used for cell wall synthesis.</text>
</comment>
<dbReference type="NCBIfam" id="NF007794">
    <property type="entry name" value="PRK10494.1"/>
    <property type="match status" value="1"/>
</dbReference>
<evidence type="ECO:0000313" key="16">
    <source>
        <dbReference type="Proteomes" id="UP001350972"/>
    </source>
</evidence>
<organism evidence="12 15">
    <name type="scientific">Raoultella ornithinolytica</name>
    <name type="common">Klebsiella ornithinolytica</name>
    <dbReference type="NCBI Taxonomy" id="54291"/>
    <lineage>
        <taxon>Bacteria</taxon>
        <taxon>Pseudomonadati</taxon>
        <taxon>Pseudomonadota</taxon>
        <taxon>Gammaproteobacteria</taxon>
        <taxon>Enterobacterales</taxon>
        <taxon>Enterobacteriaceae</taxon>
        <taxon>Klebsiella/Raoultella group</taxon>
        <taxon>Raoultella</taxon>
    </lineage>
</organism>
<dbReference type="InterPro" id="IPR051599">
    <property type="entry name" value="Cell_Envelope_Assoc"/>
</dbReference>
<dbReference type="Proteomes" id="UP001350972">
    <property type="component" value="Chromosome"/>
</dbReference>
<dbReference type="RefSeq" id="WP_004860091.1">
    <property type="nucleotide sequence ID" value="NZ_ABDFAB020000017.1"/>
</dbReference>
<dbReference type="EMBL" id="CP104450">
    <property type="protein sequence ID" value="UXE36624.1"/>
    <property type="molecule type" value="Genomic_DNA"/>
</dbReference>
<reference evidence="14 16" key="3">
    <citation type="submission" date="2024-02" db="EMBL/GenBank/DDBJ databases">
        <title>Tn5403 promotes plasmid rearrangements and degradation of the Klebsiella pneumoniae carbapenemase (KPC) transposon Tn4401.</title>
        <authorList>
            <person name="Sheppard A.E."/>
            <person name="Barry K.E."/>
            <person name="Parikh H.I."/>
            <person name="Vegesana K."/>
            <person name="Sebra R."/>
            <person name="George S."/>
            <person name="Sanderson N.D."/>
            <person name="Stoesser N."/>
            <person name="Eyre D.W."/>
            <person name="Crook D.W."/>
            <person name="Walker A.S."/>
            <person name="Mathers A.J."/>
        </authorList>
    </citation>
    <scope>NUCLEOTIDE SEQUENCE [LARGE SCALE GENOMIC DNA]</scope>
    <source>
        <strain evidence="14 16">CAV1921</strain>
    </source>
</reference>
<dbReference type="GO" id="GO:0043164">
    <property type="term" value="P:Gram-negative-bacterium-type cell wall biogenesis"/>
    <property type="evidence" value="ECO:0007669"/>
    <property type="project" value="TreeGrafter"/>
</dbReference>